<organism evidence="1 2">
    <name type="scientific">Enterocloster clostridioformis</name>
    <dbReference type="NCBI Taxonomy" id="1531"/>
    <lineage>
        <taxon>Bacteria</taxon>
        <taxon>Bacillati</taxon>
        <taxon>Bacillota</taxon>
        <taxon>Clostridia</taxon>
        <taxon>Lachnospirales</taxon>
        <taxon>Lachnospiraceae</taxon>
        <taxon>Enterocloster</taxon>
    </lineage>
</organism>
<dbReference type="Proteomes" id="UP000315200">
    <property type="component" value="Unassembled WGS sequence"/>
</dbReference>
<gene>
    <name evidence="1" type="ORF">Ccl03g_08110</name>
</gene>
<proteinExistence type="predicted"/>
<dbReference type="EMBL" id="BJLB01000001">
    <property type="protein sequence ID" value="GEA35098.1"/>
    <property type="molecule type" value="Genomic_DNA"/>
</dbReference>
<evidence type="ECO:0000313" key="1">
    <source>
        <dbReference type="EMBL" id="GEA35098.1"/>
    </source>
</evidence>
<protein>
    <submittedName>
        <fullName evidence="1">Uncharacterized protein</fullName>
    </submittedName>
</protein>
<evidence type="ECO:0000313" key="2">
    <source>
        <dbReference type="Proteomes" id="UP000315200"/>
    </source>
</evidence>
<dbReference type="AlphaFoldDB" id="A0A829W176"/>
<comment type="caution">
    <text evidence="1">The sequence shown here is derived from an EMBL/GenBank/DDBJ whole genome shotgun (WGS) entry which is preliminary data.</text>
</comment>
<accession>A0A829W176</accession>
<dbReference type="RefSeq" id="WP_139227141.1">
    <property type="nucleotide sequence ID" value="NZ_BJLB01000001.1"/>
</dbReference>
<reference evidence="1 2" key="1">
    <citation type="submission" date="2019-06" db="EMBL/GenBank/DDBJ databases">
        <title>Draft genome sequence of [Clostridium] clostridioforme NBRC 113352.</title>
        <authorList>
            <person name="Miura T."/>
            <person name="Furukawa M."/>
            <person name="Shimamura M."/>
            <person name="Ohyama Y."/>
            <person name="Yamazoe A."/>
            <person name="Kawasaki H."/>
        </authorList>
    </citation>
    <scope>NUCLEOTIDE SEQUENCE [LARGE SCALE GENOMIC DNA]</scope>
    <source>
        <strain evidence="1 2">NBRC 113352</strain>
    </source>
</reference>
<name>A0A829W176_9FIRM</name>
<sequence length="74" mass="8320">MSESKRLKQCPICKEFSEISEMYCSCGYEFGGNRCTNPNCKQACDDFARLCPDCDSATQNYLDGYLQGIPTNVK</sequence>